<organism evidence="2">
    <name type="scientific">Sesamum latifolium</name>
    <dbReference type="NCBI Taxonomy" id="2727402"/>
    <lineage>
        <taxon>Eukaryota</taxon>
        <taxon>Viridiplantae</taxon>
        <taxon>Streptophyta</taxon>
        <taxon>Embryophyta</taxon>
        <taxon>Tracheophyta</taxon>
        <taxon>Spermatophyta</taxon>
        <taxon>Magnoliopsida</taxon>
        <taxon>eudicotyledons</taxon>
        <taxon>Gunneridae</taxon>
        <taxon>Pentapetalae</taxon>
        <taxon>asterids</taxon>
        <taxon>lamiids</taxon>
        <taxon>Lamiales</taxon>
        <taxon>Pedaliaceae</taxon>
        <taxon>Sesamum</taxon>
    </lineage>
</organism>
<dbReference type="AlphaFoldDB" id="A0AAW2W2S9"/>
<evidence type="ECO:0000256" key="1">
    <source>
        <dbReference type="SAM" id="MobiDB-lite"/>
    </source>
</evidence>
<evidence type="ECO:0000313" key="2">
    <source>
        <dbReference type="EMBL" id="KAL0434430.1"/>
    </source>
</evidence>
<accession>A0AAW2W2S9</accession>
<feature type="region of interest" description="Disordered" evidence="1">
    <location>
        <begin position="57"/>
        <end position="76"/>
    </location>
</feature>
<protein>
    <submittedName>
        <fullName evidence="2">Uncharacterized protein</fullName>
    </submittedName>
</protein>
<dbReference type="EMBL" id="JACGWN010000009">
    <property type="protein sequence ID" value="KAL0434430.1"/>
    <property type="molecule type" value="Genomic_DNA"/>
</dbReference>
<feature type="compositionally biased region" description="Polar residues" evidence="1">
    <location>
        <begin position="64"/>
        <end position="76"/>
    </location>
</feature>
<gene>
    <name evidence="2" type="ORF">Slati_2777300</name>
</gene>
<reference evidence="2" key="2">
    <citation type="journal article" date="2024" name="Plant">
        <title>Genomic evolution and insights into agronomic trait innovations of Sesamum species.</title>
        <authorList>
            <person name="Miao H."/>
            <person name="Wang L."/>
            <person name="Qu L."/>
            <person name="Liu H."/>
            <person name="Sun Y."/>
            <person name="Le M."/>
            <person name="Wang Q."/>
            <person name="Wei S."/>
            <person name="Zheng Y."/>
            <person name="Lin W."/>
            <person name="Duan Y."/>
            <person name="Cao H."/>
            <person name="Xiong S."/>
            <person name="Wang X."/>
            <person name="Wei L."/>
            <person name="Li C."/>
            <person name="Ma Q."/>
            <person name="Ju M."/>
            <person name="Zhao R."/>
            <person name="Li G."/>
            <person name="Mu C."/>
            <person name="Tian Q."/>
            <person name="Mei H."/>
            <person name="Zhang T."/>
            <person name="Gao T."/>
            <person name="Zhang H."/>
        </authorList>
    </citation>
    <scope>NUCLEOTIDE SEQUENCE</scope>
    <source>
        <strain evidence="2">KEN1</strain>
    </source>
</reference>
<sequence>MGMEDEHMQKLKEFLKILLMCQLLQGEGDLVADLMEALKLIQAKTSQDPVRVHFAQGDEMAGMTSDTKSANSNFGG</sequence>
<comment type="caution">
    <text evidence="2">The sequence shown here is derived from an EMBL/GenBank/DDBJ whole genome shotgun (WGS) entry which is preliminary data.</text>
</comment>
<proteinExistence type="predicted"/>
<name>A0AAW2W2S9_9LAMI</name>
<reference evidence="2" key="1">
    <citation type="submission" date="2020-06" db="EMBL/GenBank/DDBJ databases">
        <authorList>
            <person name="Li T."/>
            <person name="Hu X."/>
            <person name="Zhang T."/>
            <person name="Song X."/>
            <person name="Zhang H."/>
            <person name="Dai N."/>
            <person name="Sheng W."/>
            <person name="Hou X."/>
            <person name="Wei L."/>
        </authorList>
    </citation>
    <scope>NUCLEOTIDE SEQUENCE</scope>
    <source>
        <strain evidence="2">KEN1</strain>
        <tissue evidence="2">Leaf</tissue>
    </source>
</reference>